<dbReference type="SMART" id="SM00530">
    <property type="entry name" value="HTH_XRE"/>
    <property type="match status" value="1"/>
</dbReference>
<feature type="domain" description="HTH cro/C1-type" evidence="1">
    <location>
        <begin position="49"/>
        <end position="104"/>
    </location>
</feature>
<protein>
    <submittedName>
        <fullName evidence="2">Helix-turn-helix domain-containing protein</fullName>
    </submittedName>
</protein>
<gene>
    <name evidence="2" type="ORF">ACFQSB_08285</name>
</gene>
<evidence type="ECO:0000313" key="3">
    <source>
        <dbReference type="Proteomes" id="UP001596496"/>
    </source>
</evidence>
<proteinExistence type="predicted"/>
<sequence length="505" mass="56527">MRPPYRALEKEAAISDCTSHDAGMGEVDHPWLPRSEADATRVPDLGRLLRDYRTAESLTQGQLGKLLGVDQTYISKIERGHRVIRDMGFLLNVSRILRVAPEQLGLAGDGFQGEAVPQDAVAASQERWRVGRRYLNQHRAELARQASLLYPSDVRLKSTALIAPREWLPDEPVRLEEIELEWVDGSMPRGIDGTEPESQQVRPLRALGRQFESYTSAVRYLDPPKLFENRPSYRLTDVHWTQSGGRMCFGLANYFDKLDVSEAIGHELALVQMENTVEKVNRLADLPFRSLIGDPFAFGRRAMIPAITTLTLRRRRTHGDASFLLHWRDPRRVATASGLYDVIPAGEFQPSSMAPWDRSNDFDLWRNVVRELSEELLGTPEHDGSRSTPIDYDAWPLYRDLQRGRMNGQVSIYCLGVALDSLTLATTILTALVIDDDLFDRIFADIVQMNAEGITVSAVDGMAGGKGIPFSEGNVGRLLRKEPMASPGAGCLALAWRHRGLLLTS</sequence>
<dbReference type="InterPro" id="IPR001387">
    <property type="entry name" value="Cro/C1-type_HTH"/>
</dbReference>
<dbReference type="EMBL" id="JBHTCG010000004">
    <property type="protein sequence ID" value="MFC7382200.1"/>
    <property type="molecule type" value="Genomic_DNA"/>
</dbReference>
<reference evidence="3" key="1">
    <citation type="journal article" date="2019" name="Int. J. Syst. Evol. Microbiol.">
        <title>The Global Catalogue of Microorganisms (GCM) 10K type strain sequencing project: providing services to taxonomists for standard genome sequencing and annotation.</title>
        <authorList>
            <consortium name="The Broad Institute Genomics Platform"/>
            <consortium name="The Broad Institute Genome Sequencing Center for Infectious Disease"/>
            <person name="Wu L."/>
            <person name="Ma J."/>
        </authorList>
    </citation>
    <scope>NUCLEOTIDE SEQUENCE [LARGE SCALE GENOMIC DNA]</scope>
    <source>
        <strain evidence="3">CECT 7649</strain>
    </source>
</reference>
<dbReference type="SUPFAM" id="SSF47413">
    <property type="entry name" value="lambda repressor-like DNA-binding domains"/>
    <property type="match status" value="1"/>
</dbReference>
<dbReference type="PROSITE" id="PS50943">
    <property type="entry name" value="HTH_CROC1"/>
    <property type="match status" value="1"/>
</dbReference>
<name>A0ABW2P2C4_9ACTN</name>
<dbReference type="Pfam" id="PF13560">
    <property type="entry name" value="HTH_31"/>
    <property type="match status" value="1"/>
</dbReference>
<dbReference type="CDD" id="cd00093">
    <property type="entry name" value="HTH_XRE"/>
    <property type="match status" value="1"/>
</dbReference>
<evidence type="ECO:0000313" key="2">
    <source>
        <dbReference type="EMBL" id="MFC7382200.1"/>
    </source>
</evidence>
<evidence type="ECO:0000259" key="1">
    <source>
        <dbReference type="PROSITE" id="PS50943"/>
    </source>
</evidence>
<keyword evidence="3" id="KW-1185">Reference proteome</keyword>
<comment type="caution">
    <text evidence="2">The sequence shown here is derived from an EMBL/GenBank/DDBJ whole genome shotgun (WGS) entry which is preliminary data.</text>
</comment>
<accession>A0ABW2P2C4</accession>
<dbReference type="Gene3D" id="1.10.260.40">
    <property type="entry name" value="lambda repressor-like DNA-binding domains"/>
    <property type="match status" value="1"/>
</dbReference>
<dbReference type="Proteomes" id="UP001596496">
    <property type="component" value="Unassembled WGS sequence"/>
</dbReference>
<dbReference type="InterPro" id="IPR010982">
    <property type="entry name" value="Lambda_DNA-bd_dom_sf"/>
</dbReference>
<dbReference type="RefSeq" id="WP_380825363.1">
    <property type="nucleotide sequence ID" value="NZ_JBHTCG010000004.1"/>
</dbReference>
<organism evidence="2 3">
    <name type="scientific">Sphaerisporangium rhizosphaerae</name>
    <dbReference type="NCBI Taxonomy" id="2269375"/>
    <lineage>
        <taxon>Bacteria</taxon>
        <taxon>Bacillati</taxon>
        <taxon>Actinomycetota</taxon>
        <taxon>Actinomycetes</taxon>
        <taxon>Streptosporangiales</taxon>
        <taxon>Streptosporangiaceae</taxon>
        <taxon>Sphaerisporangium</taxon>
    </lineage>
</organism>